<feature type="compositionally biased region" description="Low complexity" evidence="1">
    <location>
        <begin position="121"/>
        <end position="138"/>
    </location>
</feature>
<proteinExistence type="predicted"/>
<evidence type="ECO:0000313" key="4">
    <source>
        <dbReference type="Proteomes" id="UP000297716"/>
    </source>
</evidence>
<comment type="caution">
    <text evidence="3">The sequence shown here is derived from an EMBL/GenBank/DDBJ whole genome shotgun (WGS) entry which is preliminary data.</text>
</comment>
<evidence type="ECO:0000256" key="1">
    <source>
        <dbReference type="SAM" id="MobiDB-lite"/>
    </source>
</evidence>
<feature type="chain" id="PRO_5021193643" description="Ig-like domain-containing protein" evidence="2">
    <location>
        <begin position="23"/>
        <end position="479"/>
    </location>
</feature>
<name>A0A4Z0Y348_9PEZI</name>
<evidence type="ECO:0000256" key="2">
    <source>
        <dbReference type="SAM" id="SignalP"/>
    </source>
</evidence>
<accession>A0A4Z0Y348</accession>
<dbReference type="OrthoDB" id="4697512at2759"/>
<keyword evidence="4" id="KW-1185">Reference proteome</keyword>
<organism evidence="3 4">
    <name type="scientific">Xylaria hypoxylon</name>
    <dbReference type="NCBI Taxonomy" id="37992"/>
    <lineage>
        <taxon>Eukaryota</taxon>
        <taxon>Fungi</taxon>
        <taxon>Dikarya</taxon>
        <taxon>Ascomycota</taxon>
        <taxon>Pezizomycotina</taxon>
        <taxon>Sordariomycetes</taxon>
        <taxon>Xylariomycetidae</taxon>
        <taxon>Xylariales</taxon>
        <taxon>Xylariaceae</taxon>
        <taxon>Xylaria</taxon>
    </lineage>
</organism>
<sequence>MMRFVRINILSWILLCIISVAADPSRGSIGFYADSSCREQVNNAQDVAAGVCVNTNGVIAVAAGSLPSCGHTTAVLYISDIAGCMDPSFLPIVSSGHVGDCLSFIEGRLIDSAHFQCTSSTGGIGNTTSNTPGYTTGSPPGGPLPSDDPPGDESGSGGGDLSLGSILGIAFGLSTVEETSEVLKWVDDWGEGRGGGVFAGETGALAPHFHVPWEHNALAWRQDLSTSQGSLMLFTDECCYNPISESSVPLISGDCQGAPFPGIRGVVLTSLPTCPDYGLPLLIVSNETSCKNPQSESNANSGVLGRCQSFVVNEISSFQFVCYGKGVSSLPLPSTTTNWQWSSTSPTTASAQSETQWTPISTWVWSETEWTPTSTWTQSETQWTPTSTWGWRWTYETGPTLIIMPTGKDTKDTDADVQSWVTLAVTMNNTVYEVRQPTAEYDIIREESRDCSGGDTVSRRDGAPVLVCLMTIWLLISLL</sequence>
<dbReference type="EMBL" id="SKBN01000399">
    <property type="protein sequence ID" value="TGJ78379.1"/>
    <property type="molecule type" value="Genomic_DNA"/>
</dbReference>
<dbReference type="AlphaFoldDB" id="A0A4Z0Y348"/>
<evidence type="ECO:0000313" key="3">
    <source>
        <dbReference type="EMBL" id="TGJ78379.1"/>
    </source>
</evidence>
<dbReference type="Proteomes" id="UP000297716">
    <property type="component" value="Unassembled WGS sequence"/>
</dbReference>
<feature type="region of interest" description="Disordered" evidence="1">
    <location>
        <begin position="121"/>
        <end position="159"/>
    </location>
</feature>
<keyword evidence="2" id="KW-0732">Signal</keyword>
<gene>
    <name evidence="3" type="ORF">E0Z10_g10386</name>
</gene>
<feature type="signal peptide" evidence="2">
    <location>
        <begin position="1"/>
        <end position="22"/>
    </location>
</feature>
<protein>
    <recommendedName>
        <fullName evidence="5">Ig-like domain-containing protein</fullName>
    </recommendedName>
</protein>
<evidence type="ECO:0008006" key="5">
    <source>
        <dbReference type="Google" id="ProtNLM"/>
    </source>
</evidence>
<reference evidence="3 4" key="1">
    <citation type="submission" date="2019-03" db="EMBL/GenBank/DDBJ databases">
        <title>Draft genome sequence of Xylaria hypoxylon DSM 108379, a ubiquitous saprotrophic-parasitic fungi on hardwood.</title>
        <authorList>
            <person name="Buettner E."/>
            <person name="Leonhardt S."/>
            <person name="Gebauer A.M."/>
            <person name="Liers C."/>
            <person name="Hofrichter M."/>
            <person name="Kellner H."/>
        </authorList>
    </citation>
    <scope>NUCLEOTIDE SEQUENCE [LARGE SCALE GENOMIC DNA]</scope>
    <source>
        <strain evidence="3 4">DSM 108379</strain>
    </source>
</reference>